<dbReference type="CDD" id="cd00371">
    <property type="entry name" value="HMA"/>
    <property type="match status" value="1"/>
</dbReference>
<organism evidence="3 4">
    <name type="scientific">Roseateles aquatilis</name>
    <dbReference type="NCBI Taxonomy" id="431061"/>
    <lineage>
        <taxon>Bacteria</taxon>
        <taxon>Pseudomonadati</taxon>
        <taxon>Pseudomonadota</taxon>
        <taxon>Betaproteobacteria</taxon>
        <taxon>Burkholderiales</taxon>
        <taxon>Sphaerotilaceae</taxon>
        <taxon>Roseateles</taxon>
    </lineage>
</organism>
<accession>A0A246J3X7</accession>
<dbReference type="GO" id="GO:0046872">
    <property type="term" value="F:metal ion binding"/>
    <property type="evidence" value="ECO:0007669"/>
    <property type="project" value="UniProtKB-KW"/>
</dbReference>
<dbReference type="RefSeq" id="WP_088386532.1">
    <property type="nucleotide sequence ID" value="NZ_NIOF01000010.1"/>
</dbReference>
<dbReference type="SUPFAM" id="SSF55008">
    <property type="entry name" value="HMA, heavy metal-associated domain"/>
    <property type="match status" value="1"/>
</dbReference>
<feature type="domain" description="HMA" evidence="2">
    <location>
        <begin position="1"/>
        <end position="63"/>
    </location>
</feature>
<dbReference type="Proteomes" id="UP000197468">
    <property type="component" value="Unassembled WGS sequence"/>
</dbReference>
<evidence type="ECO:0000313" key="4">
    <source>
        <dbReference type="Proteomes" id="UP000197468"/>
    </source>
</evidence>
<proteinExistence type="predicted"/>
<reference evidence="3 4" key="1">
    <citation type="journal article" date="2008" name="Int. J. Syst. Evol. Microbiol.">
        <title>Description of Roseateles aquatilis sp. nov. and Roseateles terrae sp. nov., in the class Betaproteobacteria, and emended description of the genus Roseateles.</title>
        <authorList>
            <person name="Gomila M."/>
            <person name="Bowien B."/>
            <person name="Falsen E."/>
            <person name="Moore E.R."/>
            <person name="Lalucat J."/>
        </authorList>
    </citation>
    <scope>NUCLEOTIDE SEQUENCE [LARGE SCALE GENOMIC DNA]</scope>
    <source>
        <strain evidence="3 4">CCUG 48205</strain>
    </source>
</reference>
<keyword evidence="1" id="KW-0479">Metal-binding</keyword>
<evidence type="ECO:0000259" key="2">
    <source>
        <dbReference type="PROSITE" id="PS50846"/>
    </source>
</evidence>
<dbReference type="EMBL" id="NIOF01000010">
    <property type="protein sequence ID" value="OWQ86864.1"/>
    <property type="molecule type" value="Genomic_DNA"/>
</dbReference>
<evidence type="ECO:0000256" key="1">
    <source>
        <dbReference type="ARBA" id="ARBA00022723"/>
    </source>
</evidence>
<dbReference type="Pfam" id="PF00403">
    <property type="entry name" value="HMA"/>
    <property type="match status" value="1"/>
</dbReference>
<dbReference type="InterPro" id="IPR036163">
    <property type="entry name" value="HMA_dom_sf"/>
</dbReference>
<dbReference type="AlphaFoldDB" id="A0A246J3X7"/>
<dbReference type="PROSITE" id="PS50846">
    <property type="entry name" value="HMA_2"/>
    <property type="match status" value="1"/>
</dbReference>
<dbReference type="PROSITE" id="PS01047">
    <property type="entry name" value="HMA_1"/>
    <property type="match status" value="1"/>
</dbReference>
<keyword evidence="4" id="KW-1185">Reference proteome</keyword>
<dbReference type="InterPro" id="IPR017969">
    <property type="entry name" value="Heavy-metal-associated_CS"/>
</dbReference>
<sequence>MHEFTLPDMTCGHCRAAVTEAVHELDSQAEVVVDLPQKTVRIDSDLPRARLAGALAEAGYPPA</sequence>
<dbReference type="OrthoDB" id="9813965at2"/>
<evidence type="ECO:0000313" key="3">
    <source>
        <dbReference type="EMBL" id="OWQ86864.1"/>
    </source>
</evidence>
<protein>
    <submittedName>
        <fullName evidence="3">Heavy metal transporter</fullName>
    </submittedName>
</protein>
<comment type="caution">
    <text evidence="3">The sequence shown here is derived from an EMBL/GenBank/DDBJ whole genome shotgun (WGS) entry which is preliminary data.</text>
</comment>
<dbReference type="Gene3D" id="3.30.70.100">
    <property type="match status" value="1"/>
</dbReference>
<gene>
    <name evidence="3" type="ORF">CDN99_19335</name>
</gene>
<name>A0A246J3X7_9BURK</name>
<dbReference type="InterPro" id="IPR006121">
    <property type="entry name" value="HMA_dom"/>
</dbReference>